<dbReference type="InterPro" id="IPR043502">
    <property type="entry name" value="DNA/RNA_pol_sf"/>
</dbReference>
<evidence type="ECO:0000313" key="2">
    <source>
        <dbReference type="EMBL" id="KAI2653749.1"/>
    </source>
</evidence>
<dbReference type="Proteomes" id="UP000830375">
    <property type="component" value="Unassembled WGS sequence"/>
</dbReference>
<dbReference type="GO" id="GO:0003964">
    <property type="term" value="F:RNA-directed DNA polymerase activity"/>
    <property type="evidence" value="ECO:0007669"/>
    <property type="project" value="UniProtKB-KW"/>
</dbReference>
<keyword evidence="2" id="KW-0695">RNA-directed DNA polymerase</keyword>
<name>A0ABQ8LSY2_LABRO</name>
<dbReference type="Pfam" id="PF00078">
    <property type="entry name" value="RVT_1"/>
    <property type="match status" value="1"/>
</dbReference>
<evidence type="ECO:0000313" key="3">
    <source>
        <dbReference type="Proteomes" id="UP000830375"/>
    </source>
</evidence>
<organism evidence="2 3">
    <name type="scientific">Labeo rohita</name>
    <name type="common">Indian major carp</name>
    <name type="synonym">Cyprinus rohita</name>
    <dbReference type="NCBI Taxonomy" id="84645"/>
    <lineage>
        <taxon>Eukaryota</taxon>
        <taxon>Metazoa</taxon>
        <taxon>Chordata</taxon>
        <taxon>Craniata</taxon>
        <taxon>Vertebrata</taxon>
        <taxon>Euteleostomi</taxon>
        <taxon>Actinopterygii</taxon>
        <taxon>Neopterygii</taxon>
        <taxon>Teleostei</taxon>
        <taxon>Ostariophysi</taxon>
        <taxon>Cypriniformes</taxon>
        <taxon>Cyprinidae</taxon>
        <taxon>Labeoninae</taxon>
        <taxon>Labeonini</taxon>
        <taxon>Labeo</taxon>
    </lineage>
</organism>
<dbReference type="PROSITE" id="PS50878">
    <property type="entry name" value="RT_POL"/>
    <property type="match status" value="1"/>
</dbReference>
<dbReference type="PANTHER" id="PTHR33332">
    <property type="entry name" value="REVERSE TRANSCRIPTASE DOMAIN-CONTAINING PROTEIN"/>
    <property type="match status" value="1"/>
</dbReference>
<evidence type="ECO:0000259" key="1">
    <source>
        <dbReference type="PROSITE" id="PS50878"/>
    </source>
</evidence>
<dbReference type="EMBL" id="JACTAM010000018">
    <property type="protein sequence ID" value="KAI2653749.1"/>
    <property type="molecule type" value="Genomic_DNA"/>
</dbReference>
<protein>
    <submittedName>
        <fullName evidence="2">RNA-directed DNA polymerase from transposon BS</fullName>
    </submittedName>
</protein>
<comment type="caution">
    <text evidence="2">The sequence shown here is derived from an EMBL/GenBank/DDBJ whole genome shotgun (WGS) entry which is preliminary data.</text>
</comment>
<dbReference type="InterPro" id="IPR000477">
    <property type="entry name" value="RT_dom"/>
</dbReference>
<gene>
    <name evidence="2" type="ORF">H4Q32_014080</name>
</gene>
<keyword evidence="2" id="KW-0548">Nucleotidyltransferase</keyword>
<reference evidence="2 3" key="1">
    <citation type="submission" date="2022-01" db="EMBL/GenBank/DDBJ databases">
        <title>A high-quality chromosome-level genome assembly of rohu carp, Labeo rohita.</title>
        <authorList>
            <person name="Arick M.A. II"/>
            <person name="Hsu C.-Y."/>
            <person name="Magbanua Z."/>
            <person name="Pechanova O."/>
            <person name="Grover C."/>
            <person name="Miller E."/>
            <person name="Thrash A."/>
            <person name="Ezzel L."/>
            <person name="Alam S."/>
            <person name="Benzie J."/>
            <person name="Hamilton M."/>
            <person name="Karsi A."/>
            <person name="Lawrence M.L."/>
            <person name="Peterson D.G."/>
        </authorList>
    </citation>
    <scope>NUCLEOTIDE SEQUENCE [LARGE SCALE GENOMIC DNA]</scope>
    <source>
        <strain evidence="3">BAU-BD-2019</strain>
        <tissue evidence="2">Blood</tissue>
    </source>
</reference>
<dbReference type="SUPFAM" id="SSF56672">
    <property type="entry name" value="DNA/RNA polymerases"/>
    <property type="match status" value="1"/>
</dbReference>
<accession>A0ABQ8LSY2</accession>
<proteinExistence type="predicted"/>
<sequence>MVSVRISSQVLDRIIVLRLFLLELQMLLSSDRGCMSLLLLLDLSAAFDTVDHNILLNRLENYVVISGSALAWFKLYLSDRHQFVAVNKEVSYQSQVQYGVPQGSVLGPLLFTLYMLSLGDIISETYQFEKLTDCIVEIKKNWMSNFLLLNSEKTEVLIIGPKTSACNNLKHCLILDG</sequence>
<keyword evidence="2" id="KW-0808">Transferase</keyword>
<keyword evidence="3" id="KW-1185">Reference proteome</keyword>
<feature type="domain" description="Reverse transcriptase" evidence="1">
    <location>
        <begin position="1"/>
        <end position="177"/>
    </location>
</feature>